<feature type="compositionally biased region" description="Polar residues" evidence="7">
    <location>
        <begin position="174"/>
        <end position="185"/>
    </location>
</feature>
<evidence type="ECO:0000256" key="6">
    <source>
        <dbReference type="SAM" id="Coils"/>
    </source>
</evidence>
<evidence type="ECO:0000256" key="3">
    <source>
        <dbReference type="ARBA" id="ARBA00023015"/>
    </source>
</evidence>
<dbReference type="PANTHER" id="PTHR23098">
    <property type="entry name" value="AGAP001331-PA-RELATED"/>
    <property type="match status" value="1"/>
</dbReference>
<protein>
    <recommendedName>
        <fullName evidence="2">Regulatory protein zeste</fullName>
    </recommendedName>
</protein>
<keyword evidence="6" id="KW-0175">Coiled coil</keyword>
<sequence length="335" mass="37435">MPVSRRVSERQLELLLTFAEASKDIALGRCTRGPQVSQITQRAWETVANKLNSVTDGVSKTAEQWRRYWVEWKAKTKAKGADNRRNAMRTGGGPNRLIPLTEFEKRILQLIGPVCVEGLPGVRIPFPVPSENTTPSSTQVSQTYTQPSTSHSQPSTSHSEPSTSHSQPSTSHSQLTASQTPTSDTDCPMEEEWLEDDDFDIEKLSTQPPSFQPPPSQPPLPTPSPPPPSSSPTQTAPSQQPPRDHHRSPSPQRPQSLPEMSSSPAQPDHPSQRPRSRQRLIRNSIVPQWARSLEERRLAIEEMHARALEALSDTLERRLANIEDRLREISDKLSK</sequence>
<evidence type="ECO:0000313" key="10">
    <source>
        <dbReference type="Proteomes" id="UP001549920"/>
    </source>
</evidence>
<dbReference type="Proteomes" id="UP001549920">
    <property type="component" value="Unassembled WGS sequence"/>
</dbReference>
<dbReference type="PANTHER" id="PTHR23098:SF16">
    <property type="entry name" value="REGULATORY PROTEIN ZESTE"/>
    <property type="match status" value="1"/>
</dbReference>
<evidence type="ECO:0000256" key="2">
    <source>
        <dbReference type="ARBA" id="ARBA00016807"/>
    </source>
</evidence>
<evidence type="ECO:0000256" key="1">
    <source>
        <dbReference type="ARBA" id="ARBA00011764"/>
    </source>
</evidence>
<dbReference type="EMBL" id="JBEUOH010000026">
    <property type="protein sequence ID" value="KAL0860005.1"/>
    <property type="molecule type" value="Genomic_DNA"/>
</dbReference>
<keyword evidence="10" id="KW-1185">Reference proteome</keyword>
<proteinExistence type="predicted"/>
<feature type="region of interest" description="Disordered" evidence="7">
    <location>
        <begin position="127"/>
        <end position="189"/>
    </location>
</feature>
<feature type="domain" description="Myb/SANT-like DNA-binding" evidence="8">
    <location>
        <begin position="5"/>
        <end position="81"/>
    </location>
</feature>
<evidence type="ECO:0000313" key="9">
    <source>
        <dbReference type="EMBL" id="KAL0860005.1"/>
    </source>
</evidence>
<gene>
    <name evidence="9" type="ORF">ABMA27_010320</name>
</gene>
<dbReference type="Pfam" id="PF13873">
    <property type="entry name" value="Myb_DNA-bind_5"/>
    <property type="match status" value="1"/>
</dbReference>
<evidence type="ECO:0000259" key="8">
    <source>
        <dbReference type="Pfam" id="PF13873"/>
    </source>
</evidence>
<comment type="subunit">
    <text evidence="1">Self-associates forming complexes of several hundred monomers.</text>
</comment>
<comment type="function">
    <text evidence="5">Involved in transvection phenomena (= synapsis-dependent gene expression), where the synaptic pairing of chromosomes carrying genes with which zeste interacts influences the expression of these genes. Zeste binds to DNA and stimulates transcription from a nearby promoter.</text>
</comment>
<feature type="region of interest" description="Disordered" evidence="7">
    <location>
        <begin position="203"/>
        <end position="285"/>
    </location>
</feature>
<feature type="coiled-coil region" evidence="6">
    <location>
        <begin position="305"/>
        <end position="332"/>
    </location>
</feature>
<comment type="caution">
    <text evidence="9">The sequence shown here is derived from an EMBL/GenBank/DDBJ whole genome shotgun (WGS) entry which is preliminary data.</text>
</comment>
<feature type="compositionally biased region" description="Polar residues" evidence="7">
    <location>
        <begin position="130"/>
        <end position="140"/>
    </location>
</feature>
<organism evidence="9 10">
    <name type="scientific">Loxostege sticticalis</name>
    <name type="common">Beet webworm moth</name>
    <dbReference type="NCBI Taxonomy" id="481309"/>
    <lineage>
        <taxon>Eukaryota</taxon>
        <taxon>Metazoa</taxon>
        <taxon>Ecdysozoa</taxon>
        <taxon>Arthropoda</taxon>
        <taxon>Hexapoda</taxon>
        <taxon>Insecta</taxon>
        <taxon>Pterygota</taxon>
        <taxon>Neoptera</taxon>
        <taxon>Endopterygota</taxon>
        <taxon>Lepidoptera</taxon>
        <taxon>Glossata</taxon>
        <taxon>Ditrysia</taxon>
        <taxon>Pyraloidea</taxon>
        <taxon>Crambidae</taxon>
        <taxon>Pyraustinae</taxon>
        <taxon>Loxostege</taxon>
    </lineage>
</organism>
<feature type="compositionally biased region" description="Low complexity" evidence="7">
    <location>
        <begin position="141"/>
        <end position="173"/>
    </location>
</feature>
<feature type="compositionally biased region" description="Pro residues" evidence="7">
    <location>
        <begin position="210"/>
        <end position="230"/>
    </location>
</feature>
<evidence type="ECO:0000256" key="4">
    <source>
        <dbReference type="ARBA" id="ARBA00023163"/>
    </source>
</evidence>
<name>A0ABR3H5C3_LOXSC</name>
<evidence type="ECO:0000256" key="7">
    <source>
        <dbReference type="SAM" id="MobiDB-lite"/>
    </source>
</evidence>
<accession>A0ABR3H5C3</accession>
<dbReference type="InterPro" id="IPR028002">
    <property type="entry name" value="Myb_DNA-bind_5"/>
</dbReference>
<evidence type="ECO:0000256" key="5">
    <source>
        <dbReference type="ARBA" id="ARBA00025466"/>
    </source>
</evidence>
<keyword evidence="3" id="KW-0805">Transcription regulation</keyword>
<keyword evidence="4" id="KW-0804">Transcription</keyword>
<reference evidence="9 10" key="1">
    <citation type="submission" date="2024-06" db="EMBL/GenBank/DDBJ databases">
        <title>A chromosome-level genome assembly of beet webworm, Loxostege sticticalis.</title>
        <authorList>
            <person name="Zhang Y."/>
        </authorList>
    </citation>
    <scope>NUCLEOTIDE SEQUENCE [LARGE SCALE GENOMIC DNA]</scope>
    <source>
        <strain evidence="9">AQ026</strain>
        <tissue evidence="9">Whole body</tissue>
    </source>
</reference>